<dbReference type="Gene3D" id="3.30.2130.10">
    <property type="entry name" value="VC0802-like"/>
    <property type="match status" value="1"/>
</dbReference>
<evidence type="ECO:0000259" key="1">
    <source>
        <dbReference type="Pfam" id="PF13840"/>
    </source>
</evidence>
<protein>
    <recommendedName>
        <fullName evidence="1">CASTOR ACT domain-containing protein</fullName>
    </recommendedName>
</protein>
<dbReference type="Pfam" id="PF13840">
    <property type="entry name" value="ACT_7"/>
    <property type="match status" value="1"/>
</dbReference>
<dbReference type="PIRSF" id="PIRSF008459">
    <property type="entry name" value="UCP008459"/>
    <property type="match status" value="1"/>
</dbReference>
<accession>A0A168PI11</accession>
<dbReference type="InterPro" id="IPR016540">
    <property type="entry name" value="UCP008459"/>
</dbReference>
<proteinExistence type="predicted"/>
<feature type="domain" description="CASTOR ACT" evidence="1">
    <location>
        <begin position="57"/>
        <end position="118"/>
    </location>
</feature>
<reference evidence="2" key="1">
    <citation type="submission" date="2016-03" db="EMBL/GenBank/DDBJ databases">
        <title>Partial sequence of psychrophilic Colwellia sp.</title>
        <authorList>
            <person name="Pankowski J.A."/>
            <person name="Leong J.S."/>
            <person name="Nano F.E."/>
        </authorList>
    </citation>
    <scope>NUCLEOTIDE SEQUENCE</scope>
    <source>
        <strain evidence="2">C1</strain>
    </source>
</reference>
<dbReference type="AlphaFoldDB" id="A0A168PI11"/>
<dbReference type="InterPro" id="IPR051719">
    <property type="entry name" value="CASTOR_mTORC1"/>
</dbReference>
<dbReference type="PANTHER" id="PTHR31131">
    <property type="entry name" value="CHROMOSOME 1, WHOLE GENOME SHOTGUN SEQUENCE"/>
    <property type="match status" value="1"/>
</dbReference>
<organism evidence="2">
    <name type="scientific">Colwellia sp. C1</name>
    <dbReference type="NCBI Taxonomy" id="1737566"/>
    <lineage>
        <taxon>Bacteria</taxon>
        <taxon>Pseudomonadati</taxon>
        <taxon>Pseudomonadota</taxon>
        <taxon>Gammaproteobacteria</taxon>
        <taxon>Alteromonadales</taxon>
        <taxon>Colwelliaceae</taxon>
        <taxon>Colwellia</taxon>
    </lineage>
</organism>
<dbReference type="PANTHER" id="PTHR31131:SF6">
    <property type="entry name" value="CASTOR ACT DOMAIN-CONTAINING PROTEIN"/>
    <property type="match status" value="1"/>
</dbReference>
<dbReference type="InterPro" id="IPR027795">
    <property type="entry name" value="CASTOR_ACT_dom"/>
</dbReference>
<name>A0A168PI11_9GAMM</name>
<sequence length="126" mass="13921">MKLTLKCLNDCFTVHRLPVNSEIPPQVFSAPIYFIAKTFDEVSIVLPQSVVIDSDKAETDWQALQVVGPLDFSLTGILSNIATLLANEKISIFAISTFDTDYILVKKDALSSAINVLNANDYEIIK</sequence>
<dbReference type="InterPro" id="IPR045865">
    <property type="entry name" value="ACT-like_dom_sf"/>
</dbReference>
<dbReference type="EMBL" id="KU926706">
    <property type="protein sequence ID" value="ANC57922.1"/>
    <property type="molecule type" value="Genomic_DNA"/>
</dbReference>
<evidence type="ECO:0000313" key="2">
    <source>
        <dbReference type="EMBL" id="ANC57922.1"/>
    </source>
</evidence>
<dbReference type="SUPFAM" id="SSF55021">
    <property type="entry name" value="ACT-like"/>
    <property type="match status" value="2"/>
</dbReference>